<evidence type="ECO:0000259" key="1">
    <source>
        <dbReference type="Pfam" id="PF05685"/>
    </source>
</evidence>
<sequence>MNPIIFPIRWTIHDLDALPENEWIRREIIAGELFVSSVPHWKNQDIIANLTTELKIWSRNNFGRVFSSPSTLRRK</sequence>
<accession>K9YR79</accession>
<organism evidence="2 3">
    <name type="scientific">Dactylococcopsis salina (strain PCC 8305)</name>
    <name type="common">Myxobactron salinum</name>
    <dbReference type="NCBI Taxonomy" id="13035"/>
    <lineage>
        <taxon>Bacteria</taxon>
        <taxon>Bacillati</taxon>
        <taxon>Cyanobacteriota</taxon>
        <taxon>Cyanophyceae</taxon>
        <taxon>Nodosilineales</taxon>
        <taxon>Cymatolegaceae</taxon>
        <taxon>Dactylococcopsis</taxon>
    </lineage>
</organism>
<dbReference type="InterPro" id="IPR008538">
    <property type="entry name" value="Uma2"/>
</dbReference>
<dbReference type="AlphaFoldDB" id="K9YR79"/>
<dbReference type="Proteomes" id="UP000010482">
    <property type="component" value="Chromosome"/>
</dbReference>
<dbReference type="InterPro" id="IPR011335">
    <property type="entry name" value="Restrct_endonuc-II-like"/>
</dbReference>
<reference evidence="2" key="1">
    <citation type="submission" date="2012-04" db="EMBL/GenBank/DDBJ databases">
        <title>Finished genome of Dactylococcopsis salina PCC 8305.</title>
        <authorList>
            <consortium name="US DOE Joint Genome Institute"/>
            <person name="Gugger M."/>
            <person name="Coursin T."/>
            <person name="Rippka R."/>
            <person name="Tandeau De Marsac N."/>
            <person name="Huntemann M."/>
            <person name="Wei C.-L."/>
            <person name="Han J."/>
            <person name="Detter J.C."/>
            <person name="Han C."/>
            <person name="Tapia R."/>
            <person name="Daligault H."/>
            <person name="Chen A."/>
            <person name="Krypides N."/>
            <person name="Mavromatis K."/>
            <person name="Markowitz V."/>
            <person name="Szeto E."/>
            <person name="Ivanova N."/>
            <person name="Ovchinnikova G."/>
            <person name="Pagani I."/>
            <person name="Pati A."/>
            <person name="Goodwin L."/>
            <person name="Peters L."/>
            <person name="Pitluck S."/>
            <person name="Woyke T."/>
            <person name="Kerfeld C."/>
        </authorList>
    </citation>
    <scope>NUCLEOTIDE SEQUENCE [LARGE SCALE GENOMIC DNA]</scope>
    <source>
        <strain evidence="2">PCC 8305</strain>
    </source>
</reference>
<dbReference type="STRING" id="13035.Dacsa_0677"/>
<dbReference type="Gene3D" id="3.90.1570.10">
    <property type="entry name" value="tt1808, chain A"/>
    <property type="match status" value="1"/>
</dbReference>
<name>K9YR79_DACS8</name>
<dbReference type="RefSeq" id="WP_015228453.1">
    <property type="nucleotide sequence ID" value="NC_019780.1"/>
</dbReference>
<dbReference type="InterPro" id="IPR012296">
    <property type="entry name" value="Nuclease_put_TT1808"/>
</dbReference>
<gene>
    <name evidence="2" type="ORF">Dacsa_0677</name>
</gene>
<keyword evidence="3" id="KW-1185">Reference proteome</keyword>
<dbReference type="KEGG" id="dsl:Dacsa_0677"/>
<dbReference type="SUPFAM" id="SSF52980">
    <property type="entry name" value="Restriction endonuclease-like"/>
    <property type="match status" value="1"/>
</dbReference>
<dbReference type="eggNOG" id="COG4636">
    <property type="taxonomic scope" value="Bacteria"/>
</dbReference>
<dbReference type="EMBL" id="CP003944">
    <property type="protein sequence ID" value="AFZ49441.1"/>
    <property type="molecule type" value="Genomic_DNA"/>
</dbReference>
<proteinExistence type="predicted"/>
<dbReference type="Pfam" id="PF05685">
    <property type="entry name" value="Uma2"/>
    <property type="match status" value="1"/>
</dbReference>
<dbReference type="OrthoDB" id="9808428at2"/>
<evidence type="ECO:0000313" key="2">
    <source>
        <dbReference type="EMBL" id="AFZ49441.1"/>
    </source>
</evidence>
<feature type="domain" description="Putative restriction endonuclease" evidence="1">
    <location>
        <begin position="14"/>
        <end position="73"/>
    </location>
</feature>
<protein>
    <recommendedName>
        <fullName evidence="1">Putative restriction endonuclease domain-containing protein</fullName>
    </recommendedName>
</protein>
<evidence type="ECO:0000313" key="3">
    <source>
        <dbReference type="Proteomes" id="UP000010482"/>
    </source>
</evidence>
<dbReference type="HOGENOM" id="CLU_2665014_0_0_3"/>